<proteinExistence type="predicted"/>
<reference evidence="2" key="1">
    <citation type="submission" date="2014-09" db="EMBL/GenBank/DDBJ databases">
        <authorList>
            <person name="Magalhaes I.L.F."/>
            <person name="Oliveira U."/>
            <person name="Santos F.R."/>
            <person name="Vidigal T.H.D.A."/>
            <person name="Brescovit A.D."/>
            <person name="Santos A.J."/>
        </authorList>
    </citation>
    <scope>NUCLEOTIDE SEQUENCE</scope>
    <source>
        <tissue evidence="2">Shoot tissue taken approximately 20 cm above the soil surface</tissue>
    </source>
</reference>
<sequence>MLPLRPLEASMTSVTAPSLLQVIPSHWQQPALFTHDTSRPPFPSGESPSRKSTRELFSCSVQELVNEAKESRRMNKAMDKQRRE</sequence>
<accession>A0A0A8YP36</accession>
<reference evidence="2" key="2">
    <citation type="journal article" date="2015" name="Data Brief">
        <title>Shoot transcriptome of the giant reed, Arundo donax.</title>
        <authorList>
            <person name="Barrero R.A."/>
            <person name="Guerrero F.D."/>
            <person name="Moolhuijzen P."/>
            <person name="Goolsby J.A."/>
            <person name="Tidwell J."/>
            <person name="Bellgard S.E."/>
            <person name="Bellgard M.I."/>
        </authorList>
    </citation>
    <scope>NUCLEOTIDE SEQUENCE</scope>
    <source>
        <tissue evidence="2">Shoot tissue taken approximately 20 cm above the soil surface</tissue>
    </source>
</reference>
<evidence type="ECO:0000313" key="2">
    <source>
        <dbReference type="EMBL" id="JAD27686.1"/>
    </source>
</evidence>
<feature type="region of interest" description="Disordered" evidence="1">
    <location>
        <begin position="32"/>
        <end position="56"/>
    </location>
</feature>
<dbReference type="EMBL" id="GBRH01270209">
    <property type="protein sequence ID" value="JAD27686.1"/>
    <property type="molecule type" value="Transcribed_RNA"/>
</dbReference>
<name>A0A0A8YP36_ARUDO</name>
<organism evidence="2">
    <name type="scientific">Arundo donax</name>
    <name type="common">Giant reed</name>
    <name type="synonym">Donax arundinaceus</name>
    <dbReference type="NCBI Taxonomy" id="35708"/>
    <lineage>
        <taxon>Eukaryota</taxon>
        <taxon>Viridiplantae</taxon>
        <taxon>Streptophyta</taxon>
        <taxon>Embryophyta</taxon>
        <taxon>Tracheophyta</taxon>
        <taxon>Spermatophyta</taxon>
        <taxon>Magnoliopsida</taxon>
        <taxon>Liliopsida</taxon>
        <taxon>Poales</taxon>
        <taxon>Poaceae</taxon>
        <taxon>PACMAD clade</taxon>
        <taxon>Arundinoideae</taxon>
        <taxon>Arundineae</taxon>
        <taxon>Arundo</taxon>
    </lineage>
</organism>
<protein>
    <submittedName>
        <fullName evidence="2">Uncharacterized protein</fullName>
    </submittedName>
</protein>
<evidence type="ECO:0000256" key="1">
    <source>
        <dbReference type="SAM" id="MobiDB-lite"/>
    </source>
</evidence>
<dbReference type="AlphaFoldDB" id="A0A0A8YP36"/>